<reference evidence="1" key="1">
    <citation type="submission" date="2021-06" db="EMBL/GenBank/DDBJ databases">
        <authorList>
            <person name="Kallberg Y."/>
            <person name="Tangrot J."/>
            <person name="Rosling A."/>
        </authorList>
    </citation>
    <scope>NUCLEOTIDE SEQUENCE</scope>
    <source>
        <strain evidence="1">MA461A</strain>
    </source>
</reference>
<name>A0ACA9RXJ6_9GLOM</name>
<proteinExistence type="predicted"/>
<sequence length="187" mass="20901">DPEQPGESLYMTSHHPSADYLQEMPSPMRHEYTTSPVRSPRTSGDVRPQSRQSSEYMAHSSQEFSDPQLRTTHMEPDVLHESLGEPYLEATRSDRSERSRSRGSRGRSISPYSDTGTGEHPNPSVSRSSESPSPPPTERRRPTRGYTPDDSIGMPLTSPSISRRARSSRRSTRETRERRSGGNGSAS</sequence>
<accession>A0ACA9RXJ6</accession>
<keyword evidence="2" id="KW-1185">Reference proteome</keyword>
<evidence type="ECO:0000313" key="1">
    <source>
        <dbReference type="EMBL" id="CAG8814528.1"/>
    </source>
</evidence>
<evidence type="ECO:0000313" key="2">
    <source>
        <dbReference type="Proteomes" id="UP000789920"/>
    </source>
</evidence>
<gene>
    <name evidence="1" type="ORF">RPERSI_LOCUS24008</name>
</gene>
<dbReference type="EMBL" id="CAJVQC010076243">
    <property type="protein sequence ID" value="CAG8814528.1"/>
    <property type="molecule type" value="Genomic_DNA"/>
</dbReference>
<organism evidence="1 2">
    <name type="scientific">Racocetra persica</name>
    <dbReference type="NCBI Taxonomy" id="160502"/>
    <lineage>
        <taxon>Eukaryota</taxon>
        <taxon>Fungi</taxon>
        <taxon>Fungi incertae sedis</taxon>
        <taxon>Mucoromycota</taxon>
        <taxon>Glomeromycotina</taxon>
        <taxon>Glomeromycetes</taxon>
        <taxon>Diversisporales</taxon>
        <taxon>Gigasporaceae</taxon>
        <taxon>Racocetra</taxon>
    </lineage>
</organism>
<dbReference type="Proteomes" id="UP000789920">
    <property type="component" value="Unassembled WGS sequence"/>
</dbReference>
<comment type="caution">
    <text evidence="1">The sequence shown here is derived from an EMBL/GenBank/DDBJ whole genome shotgun (WGS) entry which is preliminary data.</text>
</comment>
<protein>
    <submittedName>
        <fullName evidence="1">635_t:CDS:1</fullName>
    </submittedName>
</protein>
<feature type="non-terminal residue" evidence="1">
    <location>
        <position position="1"/>
    </location>
</feature>